<dbReference type="Gene3D" id="3.50.50.60">
    <property type="entry name" value="FAD/NAD(P)-binding domain"/>
    <property type="match status" value="1"/>
</dbReference>
<feature type="region of interest" description="Disordered" evidence="2">
    <location>
        <begin position="534"/>
        <end position="554"/>
    </location>
</feature>
<organism evidence="3 4">
    <name type="scientific">Prunus avium</name>
    <name type="common">Cherry</name>
    <name type="synonym">Cerasus avium</name>
    <dbReference type="NCBI Taxonomy" id="42229"/>
    <lineage>
        <taxon>Eukaryota</taxon>
        <taxon>Viridiplantae</taxon>
        <taxon>Streptophyta</taxon>
        <taxon>Embryophyta</taxon>
        <taxon>Tracheophyta</taxon>
        <taxon>Spermatophyta</taxon>
        <taxon>Magnoliopsida</taxon>
        <taxon>eudicotyledons</taxon>
        <taxon>Gunneridae</taxon>
        <taxon>Pentapetalae</taxon>
        <taxon>rosids</taxon>
        <taxon>fabids</taxon>
        <taxon>Rosales</taxon>
        <taxon>Rosaceae</taxon>
        <taxon>Amygdaloideae</taxon>
        <taxon>Amygdaleae</taxon>
        <taxon>Prunus</taxon>
    </lineage>
</organism>
<dbReference type="RefSeq" id="XP_021817453.1">
    <property type="nucleotide sequence ID" value="XM_021961761.1"/>
</dbReference>
<evidence type="ECO:0000313" key="3">
    <source>
        <dbReference type="Proteomes" id="UP000515124"/>
    </source>
</evidence>
<dbReference type="AlphaFoldDB" id="A0A6P5SUV2"/>
<dbReference type="GO" id="GO:0005634">
    <property type="term" value="C:nucleus"/>
    <property type="evidence" value="ECO:0007669"/>
    <property type="project" value="TreeGrafter"/>
</dbReference>
<dbReference type="Pfam" id="PF00996">
    <property type="entry name" value="GDI"/>
    <property type="match status" value="2"/>
</dbReference>
<keyword evidence="3" id="KW-1185">Reference proteome</keyword>
<accession>A0A6P5SUV2</accession>
<dbReference type="GO" id="GO:0005968">
    <property type="term" value="C:Rab-protein geranylgeranyltransferase complex"/>
    <property type="evidence" value="ECO:0007669"/>
    <property type="project" value="TreeGrafter"/>
</dbReference>
<dbReference type="GO" id="GO:0005829">
    <property type="term" value="C:cytosol"/>
    <property type="evidence" value="ECO:0007669"/>
    <property type="project" value="TreeGrafter"/>
</dbReference>
<comment type="similarity">
    <text evidence="1">Belongs to the Rab GDI family.</text>
</comment>
<dbReference type="PANTHER" id="PTHR11787:SF4">
    <property type="entry name" value="CHM, RAB ESCORT PROTEIN 1"/>
    <property type="match status" value="1"/>
</dbReference>
<evidence type="ECO:0000256" key="1">
    <source>
        <dbReference type="ARBA" id="ARBA00005593"/>
    </source>
</evidence>
<dbReference type="PANTHER" id="PTHR11787">
    <property type="entry name" value="RAB GDP-DISSOCIATION INHIBITOR"/>
    <property type="match status" value="1"/>
</dbReference>
<dbReference type="Proteomes" id="UP000515124">
    <property type="component" value="Unplaced"/>
</dbReference>
<dbReference type="PRINTS" id="PR00891">
    <property type="entry name" value="RABGDIREP"/>
</dbReference>
<sequence length="554" mass="61067">MSSDYPIEPTTYDLIVIGTGLPETVIAAAATAAGKTVLQIDPNDFNGSHFASLPLQQFTSFLNSHFTAKNPTCSGHAHDHHDFVALELIPRLLYSDIETTNYAPEIPSADKFNIDLGGPRLLFHGDKATDFIIKSGVDLYVENGILKFKRIDGVCVFYESNGKLHIFPYSKGEVFVDESLKLVEKSKLRSFIKLVQQQDEEWSQIFSETFKISEEDLESPFVDFLDGMQLSAKIKSFILYIAMVDYDEENFNLEVCKSNLKTRAGIECLALYDKSRSENGPGPWIYPKYGHGDLLAFFGRRAAVKGCICVSSMTAVLMDKDSGKYKGVRLASGQNLFSHQLVLNPAFTVPLAPAPSPPDCLREGLQGLSLKDTKGKVARGICITASSVKPKTSNCLLVYPPRTLYPEQDTLIRVIQIAGGSGMDACPKGMFVLYFSALCNCAEQGKRLLHAAMNSLLTLPGPGNPENGSTVESEDAQVKVKPNLLWSTLYIQELSMEQHEHLISTPMPDGNLSYDGLLDAAVVLFQKMYPNEEFFPETPSPGNLEDDTPINVED</sequence>
<dbReference type="SUPFAM" id="SSF51905">
    <property type="entry name" value="FAD/NAD(P)-binding domain"/>
    <property type="match status" value="1"/>
</dbReference>
<dbReference type="GO" id="GO:0016192">
    <property type="term" value="P:vesicle-mediated transport"/>
    <property type="evidence" value="ECO:0007669"/>
    <property type="project" value="TreeGrafter"/>
</dbReference>
<dbReference type="SUPFAM" id="SSF54373">
    <property type="entry name" value="FAD-linked reductases, C-terminal domain"/>
    <property type="match status" value="1"/>
</dbReference>
<reference evidence="4" key="1">
    <citation type="submission" date="2025-08" db="UniProtKB">
        <authorList>
            <consortium name="RefSeq"/>
        </authorList>
    </citation>
    <scope>IDENTIFICATION</scope>
</reference>
<name>A0A6P5SUV2_PRUAV</name>
<evidence type="ECO:0000256" key="2">
    <source>
        <dbReference type="SAM" id="MobiDB-lite"/>
    </source>
</evidence>
<gene>
    <name evidence="4" type="primary">LOC110759670</name>
</gene>
<dbReference type="GO" id="GO:0005092">
    <property type="term" value="F:GDP-dissociation inhibitor activity"/>
    <property type="evidence" value="ECO:0007669"/>
    <property type="project" value="InterPro"/>
</dbReference>
<feature type="compositionally biased region" description="Acidic residues" evidence="2">
    <location>
        <begin position="544"/>
        <end position="554"/>
    </location>
</feature>
<protein>
    <submittedName>
        <fullName evidence="4">Rab escort protein 1-like isoform X2</fullName>
    </submittedName>
</protein>
<dbReference type="InterPro" id="IPR018203">
    <property type="entry name" value="GDP_dissociation_inhibitor"/>
</dbReference>
<evidence type="ECO:0000313" key="4">
    <source>
        <dbReference type="RefSeq" id="XP_021817453.1"/>
    </source>
</evidence>
<proteinExistence type="inferred from homology"/>
<dbReference type="Gene3D" id="3.30.519.10">
    <property type="entry name" value="Guanine Nucleotide Dissociation Inhibitor, domain 2"/>
    <property type="match status" value="1"/>
</dbReference>
<dbReference type="Gene3D" id="1.10.405.10">
    <property type="entry name" value="Guanine Nucleotide Dissociation Inhibitor, domain 1"/>
    <property type="match status" value="1"/>
</dbReference>
<dbReference type="InterPro" id="IPR036188">
    <property type="entry name" value="FAD/NAD-bd_sf"/>
</dbReference>
<dbReference type="GeneID" id="110759670"/>
<dbReference type="GO" id="GO:0007264">
    <property type="term" value="P:small GTPase-mediated signal transduction"/>
    <property type="evidence" value="ECO:0007669"/>
    <property type="project" value="InterPro"/>
</dbReference>